<sequence length="555" mass="61783">MANSLRERITHVGADLKAKSRPDGWVLPKERASFAEEDDWTNIDQDVTPLERRTWTSWTILGFWMSDAMNAQGWAAPSSIIAVGLTWREAVYCIIIGSSINAAVLVLNGAIGAHLHVPFPVAIRSSFGFYFARFAVVIRMITALFWHAIQTYAGSTAMTQCIRAIWPSYLEIPNHLPASAGITSQQLLSHFIFWSIQFPFLLIPPHKLRWFFLSKIVITITCSVAVVIAMVHKAGGTGDIWNQEYRVSGSDRSWLTLSSMMSICGLWATMSVNIPDFTRYLRSPKGVYWQGLILPMISIILGLFGIISTSCSKVVYGEYIWDPIELASRWDGPSGRCGAFFVGFCWVVAQIGTNLSANVISYANDMVSLFPKYVNIRRGAIFATIIAGWAMVPWKIVASAQSLLTFVAGLAVFLGPISSILACDYWLVKKRAIDVPSLYRRSARYAYTRGYNWRAAVAIFVALIPNLPGLAQAVNPNIELDAGIRHLYDMNYIYGCLSAAFLYWSLSRLFPARETLLATSIYEDDDVYSADHGSDEHSVTDGKNVVEMSIKQQPA</sequence>
<dbReference type="CDD" id="cd11482">
    <property type="entry name" value="SLC-NCS1sbd_NRT1-like"/>
    <property type="match status" value="1"/>
</dbReference>
<dbReference type="RefSeq" id="XP_033460762.1">
    <property type="nucleotide sequence ID" value="XM_033601242.1"/>
</dbReference>
<comment type="similarity">
    <text evidence="2">Belongs to the purine-cytosine permease (2.A.39) family.</text>
</comment>
<reference evidence="8" key="2">
    <citation type="submission" date="2020-04" db="EMBL/GenBank/DDBJ databases">
        <authorList>
            <consortium name="NCBI Genome Project"/>
        </authorList>
    </citation>
    <scope>NUCLEOTIDE SEQUENCE</scope>
    <source>
        <strain evidence="8">CBS 342.82</strain>
    </source>
</reference>
<dbReference type="OrthoDB" id="2018619at2759"/>
<dbReference type="PANTHER" id="PTHR30618:SF0">
    <property type="entry name" value="PURINE-URACIL PERMEASE NCS1"/>
    <property type="match status" value="1"/>
</dbReference>
<gene>
    <name evidence="8" type="ORF">K489DRAFT_317475</name>
</gene>
<reference evidence="8" key="3">
    <citation type="submission" date="2025-08" db="UniProtKB">
        <authorList>
            <consortium name="RefSeq"/>
        </authorList>
    </citation>
    <scope>IDENTIFICATION</scope>
    <source>
        <strain evidence="8">CBS 342.82</strain>
    </source>
</reference>
<feature type="transmembrane region" description="Helical" evidence="6">
    <location>
        <begin position="127"/>
        <end position="149"/>
    </location>
</feature>
<feature type="transmembrane region" description="Helical" evidence="6">
    <location>
        <begin position="380"/>
        <end position="397"/>
    </location>
</feature>
<feature type="transmembrane region" description="Helical" evidence="6">
    <location>
        <begin position="451"/>
        <end position="471"/>
    </location>
</feature>
<dbReference type="NCBIfam" id="TIGR00800">
    <property type="entry name" value="ncs1"/>
    <property type="match status" value="1"/>
</dbReference>
<dbReference type="GO" id="GO:0015205">
    <property type="term" value="F:nucleobase transmembrane transporter activity"/>
    <property type="evidence" value="ECO:0007669"/>
    <property type="project" value="TreeGrafter"/>
</dbReference>
<evidence type="ECO:0000256" key="1">
    <source>
        <dbReference type="ARBA" id="ARBA00004141"/>
    </source>
</evidence>
<dbReference type="PANTHER" id="PTHR30618">
    <property type="entry name" value="NCS1 FAMILY PURINE/PYRIMIDINE TRANSPORTER"/>
    <property type="match status" value="1"/>
</dbReference>
<dbReference type="Proteomes" id="UP000504637">
    <property type="component" value="Unplaced"/>
</dbReference>
<accession>A0A6J3M6N2</accession>
<evidence type="ECO:0000256" key="5">
    <source>
        <dbReference type="ARBA" id="ARBA00023136"/>
    </source>
</evidence>
<feature type="transmembrane region" description="Helical" evidence="6">
    <location>
        <begin position="491"/>
        <end position="510"/>
    </location>
</feature>
<dbReference type="GO" id="GO:0005886">
    <property type="term" value="C:plasma membrane"/>
    <property type="evidence" value="ECO:0007669"/>
    <property type="project" value="TreeGrafter"/>
</dbReference>
<feature type="transmembrane region" description="Helical" evidence="6">
    <location>
        <begin position="90"/>
        <end position="115"/>
    </location>
</feature>
<feature type="transmembrane region" description="Helical" evidence="6">
    <location>
        <begin position="252"/>
        <end position="274"/>
    </location>
</feature>
<keyword evidence="7" id="KW-1185">Reference proteome</keyword>
<comment type="subcellular location">
    <subcellularLocation>
        <location evidence="1">Membrane</location>
        <topology evidence="1">Multi-pass membrane protein</topology>
    </subcellularLocation>
</comment>
<feature type="transmembrane region" description="Helical" evidence="6">
    <location>
        <begin position="210"/>
        <end position="232"/>
    </location>
</feature>
<dbReference type="GeneID" id="54359042"/>
<evidence type="ECO:0000256" key="2">
    <source>
        <dbReference type="ARBA" id="ARBA00008974"/>
    </source>
</evidence>
<dbReference type="AlphaFoldDB" id="A0A6J3M6N2"/>
<keyword evidence="5 6" id="KW-0472">Membrane</keyword>
<evidence type="ECO:0000256" key="3">
    <source>
        <dbReference type="ARBA" id="ARBA00022692"/>
    </source>
</evidence>
<protein>
    <submittedName>
        <fullName evidence="8">NCS1 nucleoside transporter family</fullName>
    </submittedName>
</protein>
<dbReference type="InterPro" id="IPR045225">
    <property type="entry name" value="Uracil/uridine/allantoin_perm"/>
</dbReference>
<feature type="transmembrane region" description="Helical" evidence="6">
    <location>
        <begin position="338"/>
        <end position="360"/>
    </location>
</feature>
<keyword evidence="4 6" id="KW-1133">Transmembrane helix</keyword>
<proteinExistence type="inferred from homology"/>
<dbReference type="InterPro" id="IPR001248">
    <property type="entry name" value="Pur-cyt_permease"/>
</dbReference>
<keyword evidence="3 6" id="KW-0812">Transmembrane</keyword>
<dbReference type="InterPro" id="IPR012681">
    <property type="entry name" value="NCS1"/>
</dbReference>
<feature type="transmembrane region" description="Helical" evidence="6">
    <location>
        <begin position="286"/>
        <end position="307"/>
    </location>
</feature>
<evidence type="ECO:0000313" key="7">
    <source>
        <dbReference type="Proteomes" id="UP000504637"/>
    </source>
</evidence>
<name>A0A6J3M6N2_9PEZI</name>
<reference evidence="8" key="1">
    <citation type="submission" date="2020-01" db="EMBL/GenBank/DDBJ databases">
        <authorList>
            <consortium name="DOE Joint Genome Institute"/>
            <person name="Haridas S."/>
            <person name="Albert R."/>
            <person name="Binder M."/>
            <person name="Bloem J."/>
            <person name="Labutti K."/>
            <person name="Salamov A."/>
            <person name="Andreopoulos B."/>
            <person name="Baker S.E."/>
            <person name="Barry K."/>
            <person name="Bills G."/>
            <person name="Bluhm B.H."/>
            <person name="Cannon C."/>
            <person name="Castanera R."/>
            <person name="Culley D.E."/>
            <person name="Daum C."/>
            <person name="Ezra D."/>
            <person name="Gonzalez J.B."/>
            <person name="Henrissat B."/>
            <person name="Kuo A."/>
            <person name="Liang C."/>
            <person name="Lipzen A."/>
            <person name="Lutzoni F."/>
            <person name="Magnuson J."/>
            <person name="Mondo S."/>
            <person name="Nolan M."/>
            <person name="Ohm R."/>
            <person name="Pangilinan J."/>
            <person name="Park H.-J."/>
            <person name="Ramirez L."/>
            <person name="Alfaro M."/>
            <person name="Sun H."/>
            <person name="Tritt A."/>
            <person name="Yoshinaga Y."/>
            <person name="Zwiers L.-H."/>
            <person name="Turgeon B.G."/>
            <person name="Goodwin S.B."/>
            <person name="Spatafora J.W."/>
            <person name="Crous P.W."/>
            <person name="Grigoriev I.V."/>
        </authorList>
    </citation>
    <scope>NUCLEOTIDE SEQUENCE</scope>
    <source>
        <strain evidence="8">CBS 342.82</strain>
    </source>
</reference>
<feature type="transmembrane region" description="Helical" evidence="6">
    <location>
        <begin position="403"/>
        <end position="428"/>
    </location>
</feature>
<evidence type="ECO:0000256" key="6">
    <source>
        <dbReference type="SAM" id="Phobius"/>
    </source>
</evidence>
<dbReference type="Gene3D" id="1.10.4160.10">
    <property type="entry name" value="Hydantoin permease"/>
    <property type="match status" value="1"/>
</dbReference>
<dbReference type="FunFam" id="1.10.4160.10:FF:000001">
    <property type="entry name" value="Uracil permease, putative"/>
    <property type="match status" value="1"/>
</dbReference>
<evidence type="ECO:0000313" key="8">
    <source>
        <dbReference type="RefSeq" id="XP_033460762.1"/>
    </source>
</evidence>
<evidence type="ECO:0000256" key="4">
    <source>
        <dbReference type="ARBA" id="ARBA00022989"/>
    </source>
</evidence>
<organism evidence="8">
    <name type="scientific">Dissoconium aciculare CBS 342.82</name>
    <dbReference type="NCBI Taxonomy" id="1314786"/>
    <lineage>
        <taxon>Eukaryota</taxon>
        <taxon>Fungi</taxon>
        <taxon>Dikarya</taxon>
        <taxon>Ascomycota</taxon>
        <taxon>Pezizomycotina</taxon>
        <taxon>Dothideomycetes</taxon>
        <taxon>Dothideomycetidae</taxon>
        <taxon>Mycosphaerellales</taxon>
        <taxon>Dissoconiaceae</taxon>
        <taxon>Dissoconium</taxon>
    </lineage>
</organism>
<dbReference type="Pfam" id="PF02133">
    <property type="entry name" value="Transp_cyt_pur"/>
    <property type="match status" value="1"/>
</dbReference>